<name>A0ABN9ZZ04_PIPNA</name>
<accession>A0ABN9ZZ04</accession>
<protein>
    <submittedName>
        <fullName evidence="1">Uncharacterized protein</fullName>
    </submittedName>
</protein>
<gene>
    <name evidence="1" type="ORF">MPIPNATIZW_LOCUS11786</name>
</gene>
<reference evidence="1" key="1">
    <citation type="submission" date="2023-12" db="EMBL/GenBank/DDBJ databases">
        <authorList>
            <person name="Brown T."/>
        </authorList>
    </citation>
    <scope>NUCLEOTIDE SEQUENCE</scope>
</reference>
<evidence type="ECO:0000313" key="1">
    <source>
        <dbReference type="EMBL" id="CAK6443480.1"/>
    </source>
</evidence>
<proteinExistence type="predicted"/>
<organism evidence="1 2">
    <name type="scientific">Pipistrellus nathusii</name>
    <name type="common">Nathusius' pipistrelle</name>
    <dbReference type="NCBI Taxonomy" id="59473"/>
    <lineage>
        <taxon>Eukaryota</taxon>
        <taxon>Metazoa</taxon>
        <taxon>Chordata</taxon>
        <taxon>Craniata</taxon>
        <taxon>Vertebrata</taxon>
        <taxon>Euteleostomi</taxon>
        <taxon>Mammalia</taxon>
        <taxon>Eutheria</taxon>
        <taxon>Laurasiatheria</taxon>
        <taxon>Chiroptera</taxon>
        <taxon>Yangochiroptera</taxon>
        <taxon>Vespertilionidae</taxon>
        <taxon>Pipistrellus</taxon>
    </lineage>
</organism>
<dbReference type="EMBL" id="OY882860">
    <property type="protein sequence ID" value="CAK6443480.1"/>
    <property type="molecule type" value="Genomic_DNA"/>
</dbReference>
<sequence length="123" mass="13129">MGFGGGRGAAPAGLNRGGVLGPSGLHKKGSRLPCCEWHSSHSHAASHTAWEAHRGQRHWLRRCHGLYCVSNDKLLNGLVLGHVLGAGGAMNRLHMASAFFGTTVIPSFLGHLGNEDPRELEDF</sequence>
<evidence type="ECO:0000313" key="2">
    <source>
        <dbReference type="Proteomes" id="UP001314169"/>
    </source>
</evidence>
<keyword evidence="2" id="KW-1185">Reference proteome</keyword>
<dbReference type="Proteomes" id="UP001314169">
    <property type="component" value="Chromosome 3"/>
</dbReference>